<comment type="caution">
    <text evidence="2">The sequence shown here is derived from an EMBL/GenBank/DDBJ whole genome shotgun (WGS) entry which is preliminary data.</text>
</comment>
<evidence type="ECO:0000313" key="2">
    <source>
        <dbReference type="EMBL" id="MFD2542679.1"/>
    </source>
</evidence>
<gene>
    <name evidence="2" type="ORF">ACFSSB_10160</name>
</gene>
<name>A0ABW5K3K1_9FLAO</name>
<evidence type="ECO:0000256" key="1">
    <source>
        <dbReference type="SAM" id="Coils"/>
    </source>
</evidence>
<reference evidence="3" key="1">
    <citation type="journal article" date="2019" name="Int. J. Syst. Evol. Microbiol.">
        <title>The Global Catalogue of Microorganisms (GCM) 10K type strain sequencing project: providing services to taxonomists for standard genome sequencing and annotation.</title>
        <authorList>
            <consortium name="The Broad Institute Genomics Platform"/>
            <consortium name="The Broad Institute Genome Sequencing Center for Infectious Disease"/>
            <person name="Wu L."/>
            <person name="Ma J."/>
        </authorList>
    </citation>
    <scope>NUCLEOTIDE SEQUENCE [LARGE SCALE GENOMIC DNA]</scope>
    <source>
        <strain evidence="3">KCTC 42808</strain>
    </source>
</reference>
<protein>
    <submittedName>
        <fullName evidence="2">Fructose 1,6-bisphosphatase</fullName>
    </submittedName>
</protein>
<dbReference type="EMBL" id="JBHULM010000011">
    <property type="protein sequence ID" value="MFD2542679.1"/>
    <property type="molecule type" value="Genomic_DNA"/>
</dbReference>
<dbReference type="RefSeq" id="WP_379903802.1">
    <property type="nucleotide sequence ID" value="NZ_JBHULM010000011.1"/>
</dbReference>
<dbReference type="Proteomes" id="UP001597467">
    <property type="component" value="Unassembled WGS sequence"/>
</dbReference>
<accession>A0ABW5K3K1</accession>
<keyword evidence="3" id="KW-1185">Reference proteome</keyword>
<keyword evidence="1" id="KW-0175">Coiled coil</keyword>
<proteinExistence type="predicted"/>
<organism evidence="2 3">
    <name type="scientific">Lacinutrix gracilariae</name>
    <dbReference type="NCBI Taxonomy" id="1747198"/>
    <lineage>
        <taxon>Bacteria</taxon>
        <taxon>Pseudomonadati</taxon>
        <taxon>Bacteroidota</taxon>
        <taxon>Flavobacteriia</taxon>
        <taxon>Flavobacteriales</taxon>
        <taxon>Flavobacteriaceae</taxon>
        <taxon>Lacinutrix</taxon>
    </lineage>
</organism>
<feature type="coiled-coil region" evidence="1">
    <location>
        <begin position="36"/>
        <end position="74"/>
    </location>
</feature>
<sequence>MAKEKHINNTTLNNSPDIEASSKIDAIKQLIFGENMQAYESEFEAVKNDILSKKQELESLIDEVRNELLQNIDNLSTDINIRITDLENSFNDKADRLDEKKLDRKLFGEMLMNLGEKISK</sequence>
<evidence type="ECO:0000313" key="3">
    <source>
        <dbReference type="Proteomes" id="UP001597467"/>
    </source>
</evidence>